<evidence type="ECO:0000313" key="4">
    <source>
        <dbReference type="Proteomes" id="UP000245119"/>
    </source>
</evidence>
<feature type="compositionally biased region" description="Basic residues" evidence="1">
    <location>
        <begin position="286"/>
        <end position="296"/>
    </location>
</feature>
<proteinExistence type="predicted"/>
<sequence>MDFFEFPDRKMLYISLTPAGLVSTETSWPSNPKSKGFYFVKRKPEPIPREAKIKKVLMYGEMSPSVVEHFSLLIDEVLVPLFSNSGNYATWPRVVAQDITLQVNALQCNVFMVAGQTRGQTLLPLPPGIDKPEFVEELKKEENFDPRVIHAIETVVIEWSHELHEVLRHNSFEIVPDATCSFPFIEFTFWENRCRSLAGIYQQGRENDNDAGTQQKQLLSHLQTIFRDTIAAFDEARDIKIYIEPLKAQLDLLEQADYDDCAKHFGPIMHTLCLTWANSRYFNRPGSHHHPPSRNRLHADRKGENSNPCPPPWQRTFTDAGLY</sequence>
<organism evidence="3 4">
    <name type="scientific">Pomacea canaliculata</name>
    <name type="common">Golden apple snail</name>
    <dbReference type="NCBI Taxonomy" id="400727"/>
    <lineage>
        <taxon>Eukaryota</taxon>
        <taxon>Metazoa</taxon>
        <taxon>Spiralia</taxon>
        <taxon>Lophotrochozoa</taxon>
        <taxon>Mollusca</taxon>
        <taxon>Gastropoda</taxon>
        <taxon>Caenogastropoda</taxon>
        <taxon>Architaenioglossa</taxon>
        <taxon>Ampullarioidea</taxon>
        <taxon>Ampullariidae</taxon>
        <taxon>Pomacea</taxon>
    </lineage>
</organism>
<dbReference type="GO" id="GO:0051959">
    <property type="term" value="F:dynein light intermediate chain binding"/>
    <property type="evidence" value="ECO:0007669"/>
    <property type="project" value="InterPro"/>
</dbReference>
<protein>
    <recommendedName>
        <fullName evidence="2">Dynein heavy chain tail domain-containing protein</fullName>
    </recommendedName>
</protein>
<feature type="domain" description="Dynein heavy chain tail" evidence="2">
    <location>
        <begin position="149"/>
        <end position="285"/>
    </location>
</feature>
<dbReference type="GO" id="GO:0007018">
    <property type="term" value="P:microtubule-based movement"/>
    <property type="evidence" value="ECO:0007669"/>
    <property type="project" value="InterPro"/>
</dbReference>
<gene>
    <name evidence="3" type="ORF">C0Q70_01052</name>
</gene>
<evidence type="ECO:0000313" key="3">
    <source>
        <dbReference type="EMBL" id="PVD38437.1"/>
    </source>
</evidence>
<evidence type="ECO:0000259" key="2">
    <source>
        <dbReference type="Pfam" id="PF08385"/>
    </source>
</evidence>
<dbReference type="PANTHER" id="PTHR46532">
    <property type="entry name" value="MALE FERTILITY FACTOR KL5"/>
    <property type="match status" value="1"/>
</dbReference>
<dbReference type="InterPro" id="IPR013594">
    <property type="entry name" value="Dynein_heavy_tail"/>
</dbReference>
<reference evidence="3 4" key="1">
    <citation type="submission" date="2018-04" db="EMBL/GenBank/DDBJ databases">
        <title>The genome of golden apple snail Pomacea canaliculata provides insight into stress tolerance and invasive adaptation.</title>
        <authorList>
            <person name="Liu C."/>
            <person name="Liu B."/>
            <person name="Ren Y."/>
            <person name="Zhang Y."/>
            <person name="Wang H."/>
            <person name="Li S."/>
            <person name="Jiang F."/>
            <person name="Yin L."/>
            <person name="Zhang G."/>
            <person name="Qian W."/>
            <person name="Fan W."/>
        </authorList>
    </citation>
    <scope>NUCLEOTIDE SEQUENCE [LARGE SCALE GENOMIC DNA]</scope>
    <source>
        <strain evidence="3">SZHN2017</strain>
        <tissue evidence="3">Muscle</tissue>
    </source>
</reference>
<dbReference type="GO" id="GO:0045505">
    <property type="term" value="F:dynein intermediate chain binding"/>
    <property type="evidence" value="ECO:0007669"/>
    <property type="project" value="InterPro"/>
</dbReference>
<dbReference type="GO" id="GO:0005858">
    <property type="term" value="C:axonemal dynein complex"/>
    <property type="evidence" value="ECO:0007669"/>
    <property type="project" value="TreeGrafter"/>
</dbReference>
<dbReference type="OrthoDB" id="10251809at2759"/>
<dbReference type="AlphaFoldDB" id="A0A2T7PYG4"/>
<keyword evidence="4" id="KW-1185">Reference proteome</keyword>
<accession>A0A2T7PYG4</accession>
<dbReference type="EMBL" id="PZQS01000001">
    <property type="protein sequence ID" value="PVD38437.1"/>
    <property type="molecule type" value="Genomic_DNA"/>
</dbReference>
<dbReference type="InterPro" id="IPR026983">
    <property type="entry name" value="DHC"/>
</dbReference>
<name>A0A2T7PYG4_POMCA</name>
<dbReference type="PANTHER" id="PTHR46532:SF11">
    <property type="entry name" value="DYNEIN AXONEMAL HEAVY CHAIN 12"/>
    <property type="match status" value="1"/>
</dbReference>
<feature type="region of interest" description="Disordered" evidence="1">
    <location>
        <begin position="286"/>
        <end position="323"/>
    </location>
</feature>
<dbReference type="STRING" id="400727.A0A2T7PYG4"/>
<dbReference type="Proteomes" id="UP000245119">
    <property type="component" value="Linkage Group LG1"/>
</dbReference>
<dbReference type="Pfam" id="PF08385">
    <property type="entry name" value="DHC_N1"/>
    <property type="match status" value="1"/>
</dbReference>
<comment type="caution">
    <text evidence="3">The sequence shown here is derived from an EMBL/GenBank/DDBJ whole genome shotgun (WGS) entry which is preliminary data.</text>
</comment>
<evidence type="ECO:0000256" key="1">
    <source>
        <dbReference type="SAM" id="MobiDB-lite"/>
    </source>
</evidence>